<organism evidence="2 3">
    <name type="scientific">Melghirimyces algeriensis</name>
    <dbReference type="NCBI Taxonomy" id="910412"/>
    <lineage>
        <taxon>Bacteria</taxon>
        <taxon>Bacillati</taxon>
        <taxon>Bacillota</taxon>
        <taxon>Bacilli</taxon>
        <taxon>Bacillales</taxon>
        <taxon>Thermoactinomycetaceae</taxon>
        <taxon>Melghirimyces</taxon>
    </lineage>
</organism>
<dbReference type="EMBL" id="FXTI01000002">
    <property type="protein sequence ID" value="SMO48822.1"/>
    <property type="molecule type" value="Genomic_DNA"/>
</dbReference>
<evidence type="ECO:0008006" key="4">
    <source>
        <dbReference type="Google" id="ProtNLM"/>
    </source>
</evidence>
<evidence type="ECO:0000313" key="2">
    <source>
        <dbReference type="EMBL" id="SMO48822.1"/>
    </source>
</evidence>
<gene>
    <name evidence="2" type="ORF">SAMN06264849_102248</name>
</gene>
<proteinExistence type="predicted"/>
<feature type="region of interest" description="Disordered" evidence="1">
    <location>
        <begin position="93"/>
        <end position="115"/>
    </location>
</feature>
<name>A0A521BNW5_9BACL</name>
<evidence type="ECO:0000313" key="3">
    <source>
        <dbReference type="Proteomes" id="UP000315636"/>
    </source>
</evidence>
<dbReference type="RefSeq" id="WP_142504548.1">
    <property type="nucleotide sequence ID" value="NZ_FXTI01000002.1"/>
</dbReference>
<accession>A0A521BNW5</accession>
<dbReference type="AlphaFoldDB" id="A0A521BNW5"/>
<keyword evidence="3" id="KW-1185">Reference proteome</keyword>
<dbReference type="OrthoDB" id="1801573at2"/>
<protein>
    <recommendedName>
        <fullName evidence="4">Phage tail assembly chaperone protein, E, or 41 or 14</fullName>
    </recommendedName>
</protein>
<dbReference type="Proteomes" id="UP000315636">
    <property type="component" value="Unassembled WGS sequence"/>
</dbReference>
<evidence type="ECO:0000256" key="1">
    <source>
        <dbReference type="SAM" id="MobiDB-lite"/>
    </source>
</evidence>
<sequence>MANKQRGYVQIELDRPRRLKYDMNALTELEDALDRPVTQLNDQSIGIKELRALLWAGLIHEDRELTLEGAGELVEMENIQTVSEKVTEAMTLAFPPAQQKKQMGGPNGVGKKRNA</sequence>
<reference evidence="2 3" key="1">
    <citation type="submission" date="2017-05" db="EMBL/GenBank/DDBJ databases">
        <authorList>
            <person name="Varghese N."/>
            <person name="Submissions S."/>
        </authorList>
    </citation>
    <scope>NUCLEOTIDE SEQUENCE [LARGE SCALE GENOMIC DNA]</scope>
    <source>
        <strain evidence="2 3">DSM 45474</strain>
    </source>
</reference>